<dbReference type="Proteomes" id="UP001176941">
    <property type="component" value="Chromosome 7"/>
</dbReference>
<dbReference type="EMBL" id="OX459943">
    <property type="protein sequence ID" value="CAI9177391.1"/>
    <property type="molecule type" value="Genomic_DNA"/>
</dbReference>
<dbReference type="Gene3D" id="1.25.10.10">
    <property type="entry name" value="Leucine-rich Repeat Variant"/>
    <property type="match status" value="1"/>
</dbReference>
<evidence type="ECO:0000313" key="2">
    <source>
        <dbReference type="Proteomes" id="UP001176941"/>
    </source>
</evidence>
<organism evidence="1 2">
    <name type="scientific">Rangifer tarandus platyrhynchus</name>
    <name type="common">Svalbard reindeer</name>
    <dbReference type="NCBI Taxonomy" id="3082113"/>
    <lineage>
        <taxon>Eukaryota</taxon>
        <taxon>Metazoa</taxon>
        <taxon>Chordata</taxon>
        <taxon>Craniata</taxon>
        <taxon>Vertebrata</taxon>
        <taxon>Euteleostomi</taxon>
        <taxon>Mammalia</taxon>
        <taxon>Eutheria</taxon>
        <taxon>Laurasiatheria</taxon>
        <taxon>Artiodactyla</taxon>
        <taxon>Ruminantia</taxon>
        <taxon>Pecora</taxon>
        <taxon>Cervidae</taxon>
        <taxon>Odocoileinae</taxon>
        <taxon>Rangifer</taxon>
    </lineage>
</organism>
<name>A0ABN8ZZ09_RANTA</name>
<proteinExistence type="predicted"/>
<sequence>MLMLGRCLLHIVPNMLLAKREELIPLILCTACLHPEPKERDQLLHILFNLIKRPDDEQRQMILTGCVAFARHVGPTRVEAELLPQCCWEPINHKYPERRLLVAESCGTLAPYLPKEISSSLVLSMLQQMLMEDKADLGFELLLSALGDPSERVVSATHQVFLPATAAWTTELGNLQSHLIPTLLNEIEKLLREGEHRLDEHKLHMCLSALQSLIPSLFALVLQNAPFSSKAKLHGDMPQIEVTGFPRPVSPLQDVSTIIGSREQLALLLQLYDCQLEHEGTTGWESLLWVVSQLLPQLIEIVGKFNVTSTACVHEFSRFFWRLCWTFGQIFTNTKIPQQEMGSSLKLMSPFMQQESLRVIVRKKTESC</sequence>
<evidence type="ECO:0000313" key="1">
    <source>
        <dbReference type="EMBL" id="CAI9177391.1"/>
    </source>
</evidence>
<keyword evidence="2" id="KW-1185">Reference proteome</keyword>
<dbReference type="InterPro" id="IPR040362">
    <property type="entry name" value="RELCH"/>
</dbReference>
<dbReference type="SUPFAM" id="SSF48371">
    <property type="entry name" value="ARM repeat"/>
    <property type="match status" value="1"/>
</dbReference>
<dbReference type="PANTHER" id="PTHR32059:SF0">
    <property type="entry name" value="RAB11-BINDING PROTEIN RELCH"/>
    <property type="match status" value="1"/>
</dbReference>
<reference evidence="1" key="1">
    <citation type="submission" date="2023-04" db="EMBL/GenBank/DDBJ databases">
        <authorList>
            <consortium name="ELIXIR-Norway"/>
        </authorList>
    </citation>
    <scope>NUCLEOTIDE SEQUENCE [LARGE SCALE GENOMIC DNA]</scope>
</reference>
<dbReference type="PANTHER" id="PTHR32059">
    <property type="entry name" value="RAB11-BINDING PROTEIN RELCH"/>
    <property type="match status" value="1"/>
</dbReference>
<dbReference type="InterPro" id="IPR016024">
    <property type="entry name" value="ARM-type_fold"/>
</dbReference>
<dbReference type="InterPro" id="IPR011989">
    <property type="entry name" value="ARM-like"/>
</dbReference>
<gene>
    <name evidence="1" type="ORF">MRATA1EN1_LOCUS26353</name>
</gene>
<accession>A0ABN8ZZ09</accession>
<protein>
    <submittedName>
        <fullName evidence="1">Uncharacterized protein</fullName>
    </submittedName>
</protein>